<dbReference type="SUPFAM" id="SSF55781">
    <property type="entry name" value="GAF domain-like"/>
    <property type="match status" value="1"/>
</dbReference>
<evidence type="ECO:0000256" key="8">
    <source>
        <dbReference type="SAM" id="Coils"/>
    </source>
</evidence>
<keyword evidence="7" id="KW-0067">ATP-binding</keyword>
<organism evidence="10 11">
    <name type="scientific">Afifella marina DSM 2698</name>
    <dbReference type="NCBI Taxonomy" id="1120955"/>
    <lineage>
        <taxon>Bacteria</taxon>
        <taxon>Pseudomonadati</taxon>
        <taxon>Pseudomonadota</taxon>
        <taxon>Alphaproteobacteria</taxon>
        <taxon>Hyphomicrobiales</taxon>
        <taxon>Afifellaceae</taxon>
        <taxon>Afifella</taxon>
    </lineage>
</organism>
<keyword evidence="6 10" id="KW-0418">Kinase</keyword>
<evidence type="ECO:0000256" key="5">
    <source>
        <dbReference type="ARBA" id="ARBA00022741"/>
    </source>
</evidence>
<evidence type="ECO:0000313" key="11">
    <source>
        <dbReference type="Proteomes" id="UP000199347"/>
    </source>
</evidence>
<name>A0A1G5NH97_AFIMA</name>
<evidence type="ECO:0000256" key="6">
    <source>
        <dbReference type="ARBA" id="ARBA00022777"/>
    </source>
</evidence>
<dbReference type="InterPro" id="IPR011495">
    <property type="entry name" value="Sig_transdc_His_kin_sub2_dim/P"/>
</dbReference>
<dbReference type="PANTHER" id="PTHR41523:SF8">
    <property type="entry name" value="ETHYLENE RESPONSE SENSOR PROTEIN"/>
    <property type="match status" value="1"/>
</dbReference>
<protein>
    <recommendedName>
        <fullName evidence="2">histidine kinase</fullName>
        <ecNumber evidence="2">2.7.13.3</ecNumber>
    </recommendedName>
</protein>
<dbReference type="Gene3D" id="3.30.450.40">
    <property type="match status" value="1"/>
</dbReference>
<dbReference type="OrthoDB" id="7185134at2"/>
<keyword evidence="3" id="KW-0597">Phosphoprotein</keyword>
<feature type="coiled-coil region" evidence="8">
    <location>
        <begin position="206"/>
        <end position="233"/>
    </location>
</feature>
<dbReference type="SMART" id="SM00387">
    <property type="entry name" value="HATPase_c"/>
    <property type="match status" value="1"/>
</dbReference>
<dbReference type="InterPro" id="IPR036890">
    <property type="entry name" value="HATPase_C_sf"/>
</dbReference>
<evidence type="ECO:0000259" key="9">
    <source>
        <dbReference type="SMART" id="SM00387"/>
    </source>
</evidence>
<dbReference type="STRING" id="1120955.SAMN03080610_02034"/>
<evidence type="ECO:0000256" key="3">
    <source>
        <dbReference type="ARBA" id="ARBA00022553"/>
    </source>
</evidence>
<gene>
    <name evidence="10" type="ORF">SAMN03080610_02034</name>
</gene>
<dbReference type="InterPro" id="IPR029016">
    <property type="entry name" value="GAF-like_dom_sf"/>
</dbReference>
<dbReference type="SUPFAM" id="SSF55874">
    <property type="entry name" value="ATPase domain of HSP90 chaperone/DNA topoisomerase II/histidine kinase"/>
    <property type="match status" value="1"/>
</dbReference>
<sequence length="406" mass="44408">MVTFRYFVLWEAQKMRADGGPSAQQPTLSDITITSELWRRSEPGASNLDETTAMRRIADIVGAAPEEVFRVCAEVVRDLCDAGSSGITLCKADDEAPTCSWVGLAGKLTEAPPPDLPLAVSPCKSCVENRHPLLLRQPHRVFPDLATKVPFWETLIVPFGYDRKALEGAIWAIAHDGETRFTAEHAKILERVAIFTATTLHLHKGTRQADAQRQELELNYRELEHRTKNILAITVGLLRHQMREMTEPAAQEAIETASARVAALGNLHGLEKDGASDRLDTVIASVCRTLVDPDPRFQLDLDLDPTVIKPQRAATAALVVSELVINALKHGLARRKTGTIAVRLKEAGDNCLQLSVSDDGAPLNRDPDQKEGGAGLNLLVQLANQIGGSMSVDEEPKRFTLTFPAQ</sequence>
<dbReference type="EC" id="2.7.13.3" evidence="2"/>
<dbReference type="CDD" id="cd16936">
    <property type="entry name" value="HATPase_RsbW-like"/>
    <property type="match status" value="1"/>
</dbReference>
<dbReference type="AlphaFoldDB" id="A0A1G5NH97"/>
<evidence type="ECO:0000256" key="2">
    <source>
        <dbReference type="ARBA" id="ARBA00012438"/>
    </source>
</evidence>
<dbReference type="GO" id="GO:0004673">
    <property type="term" value="F:protein histidine kinase activity"/>
    <property type="evidence" value="ECO:0007669"/>
    <property type="project" value="UniProtKB-EC"/>
</dbReference>
<reference evidence="10 11" key="1">
    <citation type="submission" date="2016-10" db="EMBL/GenBank/DDBJ databases">
        <authorList>
            <person name="de Groot N.N."/>
        </authorList>
    </citation>
    <scope>NUCLEOTIDE SEQUENCE [LARGE SCALE GENOMIC DNA]</scope>
    <source>
        <strain evidence="10 11">DSM 2698</strain>
    </source>
</reference>
<keyword evidence="5" id="KW-0547">Nucleotide-binding</keyword>
<dbReference type="Proteomes" id="UP000199347">
    <property type="component" value="Unassembled WGS sequence"/>
</dbReference>
<evidence type="ECO:0000313" key="10">
    <source>
        <dbReference type="EMBL" id="SCZ36762.1"/>
    </source>
</evidence>
<dbReference type="Pfam" id="PF02518">
    <property type="entry name" value="HATPase_c"/>
    <property type="match status" value="1"/>
</dbReference>
<proteinExistence type="predicted"/>
<evidence type="ECO:0000256" key="4">
    <source>
        <dbReference type="ARBA" id="ARBA00022679"/>
    </source>
</evidence>
<dbReference type="EMBL" id="FMVW01000004">
    <property type="protein sequence ID" value="SCZ36762.1"/>
    <property type="molecule type" value="Genomic_DNA"/>
</dbReference>
<keyword evidence="8" id="KW-0175">Coiled coil</keyword>
<evidence type="ECO:0000256" key="1">
    <source>
        <dbReference type="ARBA" id="ARBA00000085"/>
    </source>
</evidence>
<dbReference type="PANTHER" id="PTHR41523">
    <property type="entry name" value="TWO-COMPONENT SYSTEM SENSOR PROTEIN"/>
    <property type="match status" value="1"/>
</dbReference>
<keyword evidence="4" id="KW-0808">Transferase</keyword>
<keyword evidence="11" id="KW-1185">Reference proteome</keyword>
<evidence type="ECO:0000256" key="7">
    <source>
        <dbReference type="ARBA" id="ARBA00022840"/>
    </source>
</evidence>
<dbReference type="GO" id="GO:0005524">
    <property type="term" value="F:ATP binding"/>
    <property type="evidence" value="ECO:0007669"/>
    <property type="project" value="UniProtKB-KW"/>
</dbReference>
<dbReference type="InterPro" id="IPR003594">
    <property type="entry name" value="HATPase_dom"/>
</dbReference>
<feature type="domain" description="Histidine kinase/HSP90-like ATPase" evidence="9">
    <location>
        <begin position="311"/>
        <end position="406"/>
    </location>
</feature>
<comment type="catalytic activity">
    <reaction evidence="1">
        <text>ATP + protein L-histidine = ADP + protein N-phospho-L-histidine.</text>
        <dbReference type="EC" id="2.7.13.3"/>
    </reaction>
</comment>
<dbReference type="Pfam" id="PF07568">
    <property type="entry name" value="HisKA_2"/>
    <property type="match status" value="1"/>
</dbReference>
<dbReference type="Gene3D" id="3.30.565.10">
    <property type="entry name" value="Histidine kinase-like ATPase, C-terminal domain"/>
    <property type="match status" value="1"/>
</dbReference>
<accession>A0A1G5NH97</accession>